<dbReference type="Pfam" id="PF16933">
    <property type="entry name" value="PelG"/>
    <property type="match status" value="1"/>
</dbReference>
<proteinExistence type="predicted"/>
<accession>A0A1H8FV24</accession>
<feature type="transmembrane region" description="Helical" evidence="1">
    <location>
        <begin position="334"/>
        <end position="356"/>
    </location>
</feature>
<evidence type="ECO:0000313" key="5">
    <source>
        <dbReference type="Proteomes" id="UP000683429"/>
    </source>
</evidence>
<dbReference type="PANTHER" id="PTHR40050">
    <property type="entry name" value="INNER SPORE COAT PROTEIN H"/>
    <property type="match status" value="1"/>
</dbReference>
<feature type="transmembrane region" description="Helical" evidence="1">
    <location>
        <begin position="21"/>
        <end position="45"/>
    </location>
</feature>
<dbReference type="Pfam" id="PF08757">
    <property type="entry name" value="CotH"/>
    <property type="match status" value="1"/>
</dbReference>
<protein>
    <submittedName>
        <fullName evidence="2">Exopolysaccharide Pel transporter PelG</fullName>
    </submittedName>
    <submittedName>
        <fullName evidence="3">Uncharacterized membrane protein</fullName>
    </submittedName>
</protein>
<dbReference type="OrthoDB" id="3235126at2"/>
<feature type="transmembrane region" description="Helical" evidence="1">
    <location>
        <begin position="229"/>
        <end position="257"/>
    </location>
</feature>
<reference evidence="2 5" key="2">
    <citation type="submission" date="2021-06" db="EMBL/GenBank/DDBJ databases">
        <title>Whole genome sequence of Paenibacillus sophorae DSM23020 for comparative genomics.</title>
        <authorList>
            <person name="Kim M.-J."/>
            <person name="Lee G."/>
            <person name="Shin J.-H."/>
        </authorList>
    </citation>
    <scope>NUCLEOTIDE SEQUENCE [LARGE SCALE GENOMIC DNA]</scope>
    <source>
        <strain evidence="2 5">DSM 23020</strain>
    </source>
</reference>
<dbReference type="InterPro" id="IPR013783">
    <property type="entry name" value="Ig-like_fold"/>
</dbReference>
<feature type="transmembrane region" description="Helical" evidence="1">
    <location>
        <begin position="104"/>
        <end position="123"/>
    </location>
</feature>
<name>A0A1H8FV24_9BACL</name>
<dbReference type="EMBL" id="FODH01000001">
    <property type="protein sequence ID" value="SEN35671.1"/>
    <property type="molecule type" value="Genomic_DNA"/>
</dbReference>
<evidence type="ECO:0000313" key="2">
    <source>
        <dbReference type="EMBL" id="QWU13996.1"/>
    </source>
</evidence>
<feature type="transmembrane region" description="Helical" evidence="1">
    <location>
        <begin position="472"/>
        <end position="493"/>
    </location>
</feature>
<evidence type="ECO:0000313" key="3">
    <source>
        <dbReference type="EMBL" id="SEN35671.1"/>
    </source>
</evidence>
<dbReference type="EMBL" id="CP076607">
    <property type="protein sequence ID" value="QWU13996.1"/>
    <property type="molecule type" value="Genomic_DNA"/>
</dbReference>
<evidence type="ECO:0000313" key="4">
    <source>
        <dbReference type="Proteomes" id="UP000198809"/>
    </source>
</evidence>
<keyword evidence="5" id="KW-1185">Reference proteome</keyword>
<feature type="transmembrane region" description="Helical" evidence="1">
    <location>
        <begin position="65"/>
        <end position="84"/>
    </location>
</feature>
<organism evidence="3 4">
    <name type="scientific">Paenibacillus sophorae</name>
    <dbReference type="NCBI Taxonomy" id="1333845"/>
    <lineage>
        <taxon>Bacteria</taxon>
        <taxon>Bacillati</taxon>
        <taxon>Bacillota</taxon>
        <taxon>Bacilli</taxon>
        <taxon>Bacillales</taxon>
        <taxon>Paenibacillaceae</taxon>
        <taxon>Paenibacillus</taxon>
    </lineage>
</organism>
<dbReference type="STRING" id="1333845.SAMN04487895_101264"/>
<sequence>MAGIGFELRKLHNEHGLLRQIRAYAYSSMSTIGPMILCMAMVAGIQRLMAVSGAAFLERELFMTTIVYAFIFSVLVTGGVSMVLTRFLSDMLFQKKYKHALSSYYGAAAVCLPAGAVAALIFLKGVEAGFAYKAAAFLLFMELILIWLQSVHLTALKDYKRIFRGFLLGACTAGLGAWAVCEYTLYQTAAGMLIAVDAGYFLVLLLTNRHFEQVFPIRDSRLYFHFLSYFGKYPALFGIGTFLYAGVYTHSFVYWFGPQNKEVAGRYLISPFYDTPVFYAYLSVMPTLILFTVAVETNFYEKFRGYYDLIRQRGTLKEISEARKEMQRTLIRELTFLMETQLMFTVISLALGIKLLPMLGFSMNQLDVYIILLLGYYFFIITFVIMLLLLYYDDRKGVFMISGVFLVLNTGFSILSMLGGYDGYGMFVASFIAVLLALGRLIIYVRSIDYHTFCAQPVNPVKRERKRLFRPGLTSVTLAALIILLTGCMGGGLEEKTATEAANPPISDSVNQDKLNEDKRIYERDNDSSVDTLYLTVLEGEKKEGAAPLTWYDLNRIRSRMEEGSIDAILQEGTANGSGPTPGSFGYSSQEANAHVSLRGSSTRYASQRSYKIKLNDQAGLWNDQRTLNLNKHAYDPSRLRNKLSFDLFETIPNITSLRTRFVHLFVKDLSEGGAANSKPFIDYGLFTQIEQPNKQFLKNHWLDPYGQLYKATMFEFLQYPEELRLQDDPLYDKAKFETRLQINGREDHRKLLDMLQDVNNLSIPINEVISKHFDLDNYLTWMASNILMDNMDTNAQNFLLYSPLNSEKWYFLPWDYDGGWELQQNSNNVISYNSGISNYWGSKLHNRFFRSMENVNLLKDKIDELYRDYINNDIVSKKIAMYAPITQLYTSKQPDKGFLTELVSDIPKDLAAISTVPERSMKRFNEDIQKPKPFFLDDLLQEGTASVFQWDASFDLQGDSLEYEFTLARDPLFTKVVKRLETPGTSVRLGGLTPGTYYWKVTVDDGKGHSQIAFDIYFDEEGTPYNGVREVKVN</sequence>
<dbReference type="RefSeq" id="WP_051500228.1">
    <property type="nucleotide sequence ID" value="NZ_CP076607.1"/>
</dbReference>
<feature type="transmembrane region" description="Helical" evidence="1">
    <location>
        <begin position="368"/>
        <end position="391"/>
    </location>
</feature>
<feature type="transmembrane region" description="Helical" evidence="1">
    <location>
        <begin position="424"/>
        <end position="443"/>
    </location>
</feature>
<feature type="transmembrane region" description="Helical" evidence="1">
    <location>
        <begin position="277"/>
        <end position="295"/>
    </location>
</feature>
<feature type="transmembrane region" description="Helical" evidence="1">
    <location>
        <begin position="398"/>
        <end position="418"/>
    </location>
</feature>
<dbReference type="Gene3D" id="2.60.40.10">
    <property type="entry name" value="Immunoglobulins"/>
    <property type="match status" value="1"/>
</dbReference>
<dbReference type="AlphaFoldDB" id="A0A1H8FV24"/>
<dbReference type="InterPro" id="IPR031617">
    <property type="entry name" value="PelG"/>
</dbReference>
<feature type="transmembrane region" description="Helical" evidence="1">
    <location>
        <begin position="186"/>
        <end position="208"/>
    </location>
</feature>
<feature type="transmembrane region" description="Helical" evidence="1">
    <location>
        <begin position="162"/>
        <end position="180"/>
    </location>
</feature>
<dbReference type="Proteomes" id="UP000198809">
    <property type="component" value="Unassembled WGS sequence"/>
</dbReference>
<keyword evidence="1" id="KW-0472">Membrane</keyword>
<keyword evidence="1" id="KW-1133">Transmembrane helix</keyword>
<keyword evidence="1" id="KW-0812">Transmembrane</keyword>
<dbReference type="InterPro" id="IPR014867">
    <property type="entry name" value="Spore_coat_CotH_CotH2/3/7"/>
</dbReference>
<dbReference type="Proteomes" id="UP000683429">
    <property type="component" value="Chromosome"/>
</dbReference>
<evidence type="ECO:0000256" key="1">
    <source>
        <dbReference type="SAM" id="Phobius"/>
    </source>
</evidence>
<dbReference type="PANTHER" id="PTHR40050:SF1">
    <property type="entry name" value="INNER SPORE COAT PROTEIN H"/>
    <property type="match status" value="1"/>
</dbReference>
<reference evidence="3 4" key="1">
    <citation type="submission" date="2016-10" db="EMBL/GenBank/DDBJ databases">
        <authorList>
            <person name="de Groot N.N."/>
        </authorList>
    </citation>
    <scope>NUCLEOTIDE SEQUENCE [LARGE SCALE GENOMIC DNA]</scope>
    <source>
        <strain evidence="3 4">CGMCC 1.10238</strain>
    </source>
</reference>
<gene>
    <name evidence="2" type="primary">pelG</name>
    <name evidence="2" type="ORF">KP014_18875</name>
    <name evidence="3" type="ORF">SAMN04487895_101264</name>
</gene>
<feature type="transmembrane region" description="Helical" evidence="1">
    <location>
        <begin position="129"/>
        <end position="150"/>
    </location>
</feature>